<proteinExistence type="predicted"/>
<dbReference type="Gene3D" id="3.40.1530.20">
    <property type="entry name" value="Protein of unknown function (DUF1491)"/>
    <property type="match status" value="1"/>
</dbReference>
<organism evidence="1 2">
    <name type="scientific">Sphingomonas hankyongi</name>
    <dbReference type="NCBI Taxonomy" id="2908209"/>
    <lineage>
        <taxon>Bacteria</taxon>
        <taxon>Pseudomonadati</taxon>
        <taxon>Pseudomonadota</taxon>
        <taxon>Alphaproteobacteria</taxon>
        <taxon>Sphingomonadales</taxon>
        <taxon>Sphingomonadaceae</taxon>
        <taxon>Sphingomonas</taxon>
    </lineage>
</organism>
<keyword evidence="2" id="KW-1185">Reference proteome</keyword>
<dbReference type="Proteomes" id="UP001165342">
    <property type="component" value="Unassembled WGS sequence"/>
</dbReference>
<accession>A0ABT0S5Q0</accession>
<dbReference type="EMBL" id="JAMGBE010000004">
    <property type="protein sequence ID" value="MCL6730910.1"/>
    <property type="molecule type" value="Genomic_DNA"/>
</dbReference>
<evidence type="ECO:0000313" key="2">
    <source>
        <dbReference type="Proteomes" id="UP001165342"/>
    </source>
</evidence>
<dbReference type="RefSeq" id="WP_249832402.1">
    <property type="nucleotide sequence ID" value="NZ_JAMGBE010000004.1"/>
</dbReference>
<protein>
    <submittedName>
        <fullName evidence="1">DUF1491 family protein</fullName>
    </submittedName>
</protein>
<dbReference type="InterPro" id="IPR009964">
    <property type="entry name" value="DUF1491"/>
</dbReference>
<reference evidence="1" key="1">
    <citation type="submission" date="2022-05" db="EMBL/GenBank/DDBJ databases">
        <authorList>
            <person name="Jo J.-H."/>
            <person name="Im W.-T."/>
        </authorList>
    </citation>
    <scope>NUCLEOTIDE SEQUENCE</scope>
    <source>
        <strain evidence="1">SE220</strain>
    </source>
</reference>
<evidence type="ECO:0000313" key="1">
    <source>
        <dbReference type="EMBL" id="MCL6730910.1"/>
    </source>
</evidence>
<name>A0ABT0S5Q0_9SPHN</name>
<gene>
    <name evidence="1" type="ORF">LZ538_12755</name>
</gene>
<sequence>MSRDRLPAHLEVAGLLRRAEAAGGFATVLRKGDAERGSLMLVLANRGQHAAILERILGFDGIYKWQRVGPKESASSIEIDEFLAKRTRFDEDSWVIELDIAEPERFIAETT</sequence>
<comment type="caution">
    <text evidence="1">The sequence shown here is derived from an EMBL/GenBank/DDBJ whole genome shotgun (WGS) entry which is preliminary data.</text>
</comment>
<dbReference type="Pfam" id="PF07372">
    <property type="entry name" value="DUF1491"/>
    <property type="match status" value="1"/>
</dbReference>